<feature type="transmembrane region" description="Helical" evidence="1">
    <location>
        <begin position="183"/>
        <end position="206"/>
    </location>
</feature>
<gene>
    <name evidence="2" type="ORF">CXY01_07950</name>
</gene>
<dbReference type="EMBL" id="BJUB01000002">
    <property type="protein sequence ID" value="GEK20275.1"/>
    <property type="molecule type" value="Genomic_DNA"/>
</dbReference>
<feature type="transmembrane region" description="Helical" evidence="1">
    <location>
        <begin position="273"/>
        <end position="294"/>
    </location>
</feature>
<evidence type="ECO:0000313" key="2">
    <source>
        <dbReference type="EMBL" id="GEK20275.1"/>
    </source>
</evidence>
<feature type="transmembrane region" description="Helical" evidence="1">
    <location>
        <begin position="231"/>
        <end position="252"/>
    </location>
</feature>
<dbReference type="Proteomes" id="UP000321118">
    <property type="component" value="Unassembled WGS sequence"/>
</dbReference>
<organism evidence="2 3">
    <name type="scientific">Cellulomonas xylanilytica</name>
    <dbReference type="NCBI Taxonomy" id="233583"/>
    <lineage>
        <taxon>Bacteria</taxon>
        <taxon>Bacillati</taxon>
        <taxon>Actinomycetota</taxon>
        <taxon>Actinomycetes</taxon>
        <taxon>Micrococcales</taxon>
        <taxon>Cellulomonadaceae</taxon>
        <taxon>Cellulomonas</taxon>
    </lineage>
</organism>
<dbReference type="OrthoDB" id="4829762at2"/>
<feature type="transmembrane region" description="Helical" evidence="1">
    <location>
        <begin position="300"/>
        <end position="324"/>
    </location>
</feature>
<sequence>MRGLERSAAFWLRAYPPAWREERADEVTAVLLDLAPDGARRLDARTALNLLRGGVATRWRQTPPVHVYLAYRMFDVRVPVQYREWVRQDITGPGHLRRNLSGRLWLFVFTMYNGIAAGFPAATVLWWTAMAVALTACLLLVRPEVAVRRRLQRHVRRRARDEPRDVGGYVWVRRPRERVMAEPGARVLVVLLAVGAVAWSVAAVLAPTRLSAVSCGPACSELVAVPRDAQLLVTAPLAAAAAVGLAVAVAVARRCRRLLAAAPAQPARRLVGLAPHAGIAVALWTVVIVAAALAEVTGEWVLSLSALAGPVCLVLLPSALAVWWHARTWGGLALVDLCRVAWTGRPVTVDELDTDLVRAVALEAR</sequence>
<proteinExistence type="predicted"/>
<evidence type="ECO:0000256" key="1">
    <source>
        <dbReference type="SAM" id="Phobius"/>
    </source>
</evidence>
<reference evidence="2 3" key="1">
    <citation type="submission" date="2019-07" db="EMBL/GenBank/DDBJ databases">
        <title>Whole genome shotgun sequence of Cellulomonas xylanilytica NBRC 101102.</title>
        <authorList>
            <person name="Hosoyama A."/>
            <person name="Uohara A."/>
            <person name="Ohji S."/>
            <person name="Ichikawa N."/>
        </authorList>
    </citation>
    <scope>NUCLEOTIDE SEQUENCE [LARGE SCALE GENOMIC DNA]</scope>
    <source>
        <strain evidence="2 3">NBRC 101102</strain>
    </source>
</reference>
<evidence type="ECO:0000313" key="3">
    <source>
        <dbReference type="Proteomes" id="UP000321118"/>
    </source>
</evidence>
<comment type="caution">
    <text evidence="2">The sequence shown here is derived from an EMBL/GenBank/DDBJ whole genome shotgun (WGS) entry which is preliminary data.</text>
</comment>
<dbReference type="AlphaFoldDB" id="A0A510V576"/>
<dbReference type="RefSeq" id="WP_146925765.1">
    <property type="nucleotide sequence ID" value="NZ_BJUB01000002.1"/>
</dbReference>
<keyword evidence="1" id="KW-1133">Transmembrane helix</keyword>
<feature type="transmembrane region" description="Helical" evidence="1">
    <location>
        <begin position="127"/>
        <end position="147"/>
    </location>
</feature>
<accession>A0A510V576</accession>
<keyword evidence="3" id="KW-1185">Reference proteome</keyword>
<feature type="transmembrane region" description="Helical" evidence="1">
    <location>
        <begin position="104"/>
        <end position="121"/>
    </location>
</feature>
<protein>
    <submittedName>
        <fullName evidence="2">Uncharacterized protein</fullName>
    </submittedName>
</protein>
<keyword evidence="1" id="KW-0812">Transmembrane</keyword>
<name>A0A510V576_9CELL</name>
<keyword evidence="1" id="KW-0472">Membrane</keyword>